<evidence type="ECO:0008006" key="4">
    <source>
        <dbReference type="Google" id="ProtNLM"/>
    </source>
</evidence>
<protein>
    <recommendedName>
        <fullName evidence="4">SMP-30/Gluconolactonase/LRE-like region domain-containing protein</fullName>
    </recommendedName>
</protein>
<feature type="chain" id="PRO_5040273659" description="SMP-30/Gluconolactonase/LRE-like region domain-containing protein" evidence="1">
    <location>
        <begin position="18"/>
        <end position="318"/>
    </location>
</feature>
<feature type="signal peptide" evidence="1">
    <location>
        <begin position="1"/>
        <end position="17"/>
    </location>
</feature>
<name>A0A9P0ELV3_9HYPO</name>
<dbReference type="PANTHER" id="PTHR42060">
    <property type="entry name" value="NHL REPEAT-CONTAINING PROTEIN-RELATED"/>
    <property type="match status" value="1"/>
</dbReference>
<dbReference type="Proteomes" id="UP000775872">
    <property type="component" value="Unassembled WGS sequence"/>
</dbReference>
<dbReference type="OrthoDB" id="9977941at2759"/>
<dbReference type="AlphaFoldDB" id="A0A9P0ELV3"/>
<sequence>MLSYLLFLLMLMRAELAQTEESITEIFNFNDATTFVENLHVLPSGKILLSTMDAPFSGDLLILDPNETIPSFKSLVSLPGSNGLTGIAHLRGDVYAATGGIHMPFMFENGTMAVYVIKVDAEKETGVLLDTIPVPDTQMLNGMDSIPANPSIVLSVDSIQGRMFRINTSTKEVNVAFTSDALGPSGNGIPLGANGLKIRGSHLYFTNSATGIFARIPIDSLGNNIGSIEEIASLDDVSMAGNLYDDFDIDCKGNAYLSVHGSSVNRVTRKGVQTTLAGGFNGTLVKDPTSVSLARDGKSVYVGTGGDGSGGQVLRITL</sequence>
<dbReference type="InterPro" id="IPR011042">
    <property type="entry name" value="6-blade_b-propeller_TolB-like"/>
</dbReference>
<dbReference type="InterPro" id="IPR052998">
    <property type="entry name" value="Hetero-Diels-Alderase-like"/>
</dbReference>
<reference evidence="2" key="1">
    <citation type="submission" date="2021-10" db="EMBL/GenBank/DDBJ databases">
        <authorList>
            <person name="Piombo E."/>
        </authorList>
    </citation>
    <scope>NUCLEOTIDE SEQUENCE</scope>
</reference>
<comment type="caution">
    <text evidence="2">The sequence shown here is derived from an EMBL/GenBank/DDBJ whole genome shotgun (WGS) entry which is preliminary data.</text>
</comment>
<organism evidence="2 3">
    <name type="scientific">Clonostachys solani</name>
    <dbReference type="NCBI Taxonomy" id="160281"/>
    <lineage>
        <taxon>Eukaryota</taxon>
        <taxon>Fungi</taxon>
        <taxon>Dikarya</taxon>
        <taxon>Ascomycota</taxon>
        <taxon>Pezizomycotina</taxon>
        <taxon>Sordariomycetes</taxon>
        <taxon>Hypocreomycetidae</taxon>
        <taxon>Hypocreales</taxon>
        <taxon>Bionectriaceae</taxon>
        <taxon>Clonostachys</taxon>
    </lineage>
</organism>
<evidence type="ECO:0000313" key="2">
    <source>
        <dbReference type="EMBL" id="CAH0052238.1"/>
    </source>
</evidence>
<evidence type="ECO:0000313" key="3">
    <source>
        <dbReference type="Proteomes" id="UP000775872"/>
    </source>
</evidence>
<proteinExistence type="predicted"/>
<dbReference type="PANTHER" id="PTHR42060:SF1">
    <property type="entry name" value="NHL REPEAT-CONTAINING PROTEIN"/>
    <property type="match status" value="1"/>
</dbReference>
<accession>A0A9P0ELV3</accession>
<gene>
    <name evidence="2" type="ORF">CSOL1703_00015114</name>
</gene>
<dbReference type="Gene3D" id="2.120.10.30">
    <property type="entry name" value="TolB, C-terminal domain"/>
    <property type="match status" value="1"/>
</dbReference>
<dbReference type="EMBL" id="CABFOC020000043">
    <property type="protein sequence ID" value="CAH0052238.1"/>
    <property type="molecule type" value="Genomic_DNA"/>
</dbReference>
<dbReference type="SUPFAM" id="SSF63829">
    <property type="entry name" value="Calcium-dependent phosphotriesterase"/>
    <property type="match status" value="1"/>
</dbReference>
<keyword evidence="1" id="KW-0732">Signal</keyword>
<keyword evidence="3" id="KW-1185">Reference proteome</keyword>
<evidence type="ECO:0000256" key="1">
    <source>
        <dbReference type="SAM" id="SignalP"/>
    </source>
</evidence>